<dbReference type="Proteomes" id="UP001153076">
    <property type="component" value="Unassembled WGS sequence"/>
</dbReference>
<dbReference type="EMBL" id="JAKOGI010001466">
    <property type="protein sequence ID" value="KAJ8425484.1"/>
    <property type="molecule type" value="Genomic_DNA"/>
</dbReference>
<evidence type="ECO:0000313" key="2">
    <source>
        <dbReference type="EMBL" id="KAJ8425484.1"/>
    </source>
</evidence>
<comment type="caution">
    <text evidence="2">The sequence shown here is derived from an EMBL/GenBank/DDBJ whole genome shotgun (WGS) entry which is preliminary data.</text>
</comment>
<feature type="region of interest" description="Disordered" evidence="1">
    <location>
        <begin position="1"/>
        <end position="24"/>
    </location>
</feature>
<organism evidence="2 3">
    <name type="scientific">Carnegiea gigantea</name>
    <dbReference type="NCBI Taxonomy" id="171969"/>
    <lineage>
        <taxon>Eukaryota</taxon>
        <taxon>Viridiplantae</taxon>
        <taxon>Streptophyta</taxon>
        <taxon>Embryophyta</taxon>
        <taxon>Tracheophyta</taxon>
        <taxon>Spermatophyta</taxon>
        <taxon>Magnoliopsida</taxon>
        <taxon>eudicotyledons</taxon>
        <taxon>Gunneridae</taxon>
        <taxon>Pentapetalae</taxon>
        <taxon>Caryophyllales</taxon>
        <taxon>Cactineae</taxon>
        <taxon>Cactaceae</taxon>
        <taxon>Cactoideae</taxon>
        <taxon>Echinocereeae</taxon>
        <taxon>Carnegiea</taxon>
    </lineage>
</organism>
<evidence type="ECO:0000256" key="1">
    <source>
        <dbReference type="SAM" id="MobiDB-lite"/>
    </source>
</evidence>
<feature type="compositionally biased region" description="Basic and acidic residues" evidence="1">
    <location>
        <begin position="1"/>
        <end position="10"/>
    </location>
</feature>
<protein>
    <submittedName>
        <fullName evidence="2">Uncharacterized protein</fullName>
    </submittedName>
</protein>
<reference evidence="2" key="1">
    <citation type="submission" date="2022-04" db="EMBL/GenBank/DDBJ databases">
        <title>Carnegiea gigantea Genome sequencing and assembly v2.</title>
        <authorList>
            <person name="Copetti D."/>
            <person name="Sanderson M.J."/>
            <person name="Burquez A."/>
            <person name="Wojciechowski M.F."/>
        </authorList>
    </citation>
    <scope>NUCLEOTIDE SEQUENCE</scope>
    <source>
        <strain evidence="2">SGP5-SGP5p</strain>
        <tissue evidence="2">Aerial part</tissue>
    </source>
</reference>
<dbReference type="AlphaFoldDB" id="A0A9Q1GUH8"/>
<accession>A0A9Q1GUH8</accession>
<proteinExistence type="predicted"/>
<keyword evidence="3" id="KW-1185">Reference proteome</keyword>
<evidence type="ECO:0000313" key="3">
    <source>
        <dbReference type="Proteomes" id="UP001153076"/>
    </source>
</evidence>
<gene>
    <name evidence="2" type="ORF">Cgig2_023900</name>
</gene>
<name>A0A9Q1GUH8_9CARY</name>
<sequence>MRKDRERRDLVGGLESPLSFSSPPPWVASSPRFYLLCARLEAHRALKHSNGKSSTPRPFLLPSQTRNPKDFLVHSFKRASTVGTQAAVALRRRRWSLDGALPRLKNEAAETGRLGRRRTKLGRTRHGAEVRMLASTFKAILNVWIIRYCICVLNVWKT</sequence>